<accession>A0ABN3LCT3</accession>
<sequence>MGGGNAGLWEDFPVATPRFRGRKTMTTPPQPPYGHQPQYGQPPPPPQHPPATAPAGFGPPPPQYAAPYPTPPQPPVEGPEFMAVDAHNSIVVDIAGVAFEDHGAAIEFSWQEIGSIHYKASPNGKALMVAVVLPSGQFYECVVQAKPRAQLGEWFAQLAAVLGYYRPMGR</sequence>
<protein>
    <submittedName>
        <fullName evidence="2">Uncharacterized protein</fullName>
    </submittedName>
</protein>
<reference evidence="2 3" key="1">
    <citation type="journal article" date="2019" name="Int. J. Syst. Evol. Microbiol.">
        <title>The Global Catalogue of Microorganisms (GCM) 10K type strain sequencing project: providing services to taxonomists for standard genome sequencing and annotation.</title>
        <authorList>
            <consortium name="The Broad Institute Genomics Platform"/>
            <consortium name="The Broad Institute Genome Sequencing Center for Infectious Disease"/>
            <person name="Wu L."/>
            <person name="Ma J."/>
        </authorList>
    </citation>
    <scope>NUCLEOTIDE SEQUENCE [LARGE SCALE GENOMIC DNA]</scope>
    <source>
        <strain evidence="2 3">JCM 4395</strain>
    </source>
</reference>
<evidence type="ECO:0000256" key="1">
    <source>
        <dbReference type="SAM" id="MobiDB-lite"/>
    </source>
</evidence>
<organism evidence="2 3">
    <name type="scientific">Streptomyces longisporus</name>
    <dbReference type="NCBI Taxonomy" id="1948"/>
    <lineage>
        <taxon>Bacteria</taxon>
        <taxon>Bacillati</taxon>
        <taxon>Actinomycetota</taxon>
        <taxon>Actinomycetes</taxon>
        <taxon>Kitasatosporales</taxon>
        <taxon>Streptomycetaceae</taxon>
        <taxon>Streptomyces</taxon>
    </lineage>
</organism>
<evidence type="ECO:0000313" key="2">
    <source>
        <dbReference type="EMBL" id="GAA2481547.1"/>
    </source>
</evidence>
<dbReference type="Proteomes" id="UP001501777">
    <property type="component" value="Unassembled WGS sequence"/>
</dbReference>
<feature type="region of interest" description="Disordered" evidence="1">
    <location>
        <begin position="1"/>
        <end position="80"/>
    </location>
</feature>
<gene>
    <name evidence="2" type="ORF">GCM10010276_18040</name>
</gene>
<name>A0ABN3LCT3_STRLO</name>
<comment type="caution">
    <text evidence="2">The sequence shown here is derived from an EMBL/GenBank/DDBJ whole genome shotgun (WGS) entry which is preliminary data.</text>
</comment>
<dbReference type="EMBL" id="BAAASG010000005">
    <property type="protein sequence ID" value="GAA2481547.1"/>
    <property type="molecule type" value="Genomic_DNA"/>
</dbReference>
<keyword evidence="3" id="KW-1185">Reference proteome</keyword>
<evidence type="ECO:0000313" key="3">
    <source>
        <dbReference type="Proteomes" id="UP001501777"/>
    </source>
</evidence>
<feature type="compositionally biased region" description="Pro residues" evidence="1">
    <location>
        <begin position="28"/>
        <end position="77"/>
    </location>
</feature>
<proteinExistence type="predicted"/>